<comment type="subcellular location">
    <subcellularLocation>
        <location evidence="1">Membrane</location>
    </subcellularLocation>
</comment>
<organism evidence="9 10">
    <name type="scientific">Solanum commersonii</name>
    <name type="common">Commerson's wild potato</name>
    <name type="synonym">Commerson's nightshade</name>
    <dbReference type="NCBI Taxonomy" id="4109"/>
    <lineage>
        <taxon>Eukaryota</taxon>
        <taxon>Viridiplantae</taxon>
        <taxon>Streptophyta</taxon>
        <taxon>Embryophyta</taxon>
        <taxon>Tracheophyta</taxon>
        <taxon>Spermatophyta</taxon>
        <taxon>Magnoliopsida</taxon>
        <taxon>eudicotyledons</taxon>
        <taxon>Gunneridae</taxon>
        <taxon>Pentapetalae</taxon>
        <taxon>asterids</taxon>
        <taxon>lamiids</taxon>
        <taxon>Solanales</taxon>
        <taxon>Solanaceae</taxon>
        <taxon>Solanoideae</taxon>
        <taxon>Solaneae</taxon>
        <taxon>Solanum</taxon>
    </lineage>
</organism>
<keyword evidence="5 8" id="KW-1133">Transmembrane helix</keyword>
<dbReference type="AlphaFoldDB" id="A0A9J6B1M8"/>
<proteinExistence type="inferred from homology"/>
<evidence type="ECO:0000256" key="2">
    <source>
        <dbReference type="ARBA" id="ARBA00010992"/>
    </source>
</evidence>
<evidence type="ECO:0000256" key="5">
    <source>
        <dbReference type="ARBA" id="ARBA00022989"/>
    </source>
</evidence>
<evidence type="ECO:0000256" key="8">
    <source>
        <dbReference type="SAM" id="Phobius"/>
    </source>
</evidence>
<keyword evidence="10" id="KW-1185">Reference proteome</keyword>
<dbReference type="Gene3D" id="1.20.1250.20">
    <property type="entry name" value="MFS general substrate transporter like domains"/>
    <property type="match status" value="1"/>
</dbReference>
<dbReference type="PANTHER" id="PTHR23500">
    <property type="entry name" value="SOLUTE CARRIER FAMILY 2, FACILITATED GLUCOSE TRANSPORTER"/>
    <property type="match status" value="1"/>
</dbReference>
<evidence type="ECO:0000256" key="4">
    <source>
        <dbReference type="ARBA" id="ARBA00022692"/>
    </source>
</evidence>
<comment type="caution">
    <text evidence="9">The sequence shown here is derived from an EMBL/GenBank/DDBJ whole genome shotgun (WGS) entry which is preliminary data.</text>
</comment>
<name>A0A9J6B1M8_SOLCO</name>
<accession>A0A9J6B1M8</accession>
<protein>
    <submittedName>
        <fullName evidence="9">Uncharacterized protein</fullName>
    </submittedName>
</protein>
<dbReference type="PANTHER" id="PTHR23500:SF567">
    <property type="entry name" value="SUGAR TRANSPORT PROTEIN 12-LIKE"/>
    <property type="match status" value="1"/>
</dbReference>
<reference evidence="9 10" key="1">
    <citation type="submission" date="2020-09" db="EMBL/GenBank/DDBJ databases">
        <title>De no assembly of potato wild relative species, Solanum commersonii.</title>
        <authorList>
            <person name="Cho K."/>
        </authorList>
    </citation>
    <scope>NUCLEOTIDE SEQUENCE [LARGE SCALE GENOMIC DNA]</scope>
    <source>
        <strain evidence="9">LZ3.2</strain>
        <tissue evidence="9">Leaf</tissue>
    </source>
</reference>
<dbReference type="OrthoDB" id="1651023at2759"/>
<gene>
    <name evidence="9" type="ORF">H5410_002199</name>
</gene>
<dbReference type="GO" id="GO:0016020">
    <property type="term" value="C:membrane"/>
    <property type="evidence" value="ECO:0007669"/>
    <property type="project" value="UniProtKB-SubCell"/>
</dbReference>
<dbReference type="InterPro" id="IPR036259">
    <property type="entry name" value="MFS_trans_sf"/>
</dbReference>
<dbReference type="Pfam" id="PF00083">
    <property type="entry name" value="Sugar_tr"/>
    <property type="match status" value="1"/>
</dbReference>
<keyword evidence="6 8" id="KW-0472">Membrane</keyword>
<sequence length="74" mass="7876">MAGGNFIVADKGGSEYPGKLTRYVALTCIMAAMGGLIFGYDIGISGGVTSMDPFLKLFFPSLYRKEALDTSTNQ</sequence>
<evidence type="ECO:0000256" key="1">
    <source>
        <dbReference type="ARBA" id="ARBA00004370"/>
    </source>
</evidence>
<comment type="similarity">
    <text evidence="7">Belongs to the major facilitator superfamily. Phosphate:H(+) symporter (TC 2.A.1.9) family.</text>
</comment>
<dbReference type="InterPro" id="IPR045262">
    <property type="entry name" value="STP/PLT_plant"/>
</dbReference>
<feature type="transmembrane region" description="Helical" evidence="8">
    <location>
        <begin position="20"/>
        <end position="40"/>
    </location>
</feature>
<evidence type="ECO:0000256" key="6">
    <source>
        <dbReference type="ARBA" id="ARBA00023136"/>
    </source>
</evidence>
<comment type="similarity">
    <text evidence="2">Belongs to the major facilitator superfamily. Sugar transporter (TC 2.A.1.1) family.</text>
</comment>
<keyword evidence="4 8" id="KW-0812">Transmembrane</keyword>
<evidence type="ECO:0000313" key="9">
    <source>
        <dbReference type="EMBL" id="KAG5630482.1"/>
    </source>
</evidence>
<evidence type="ECO:0000256" key="7">
    <source>
        <dbReference type="ARBA" id="ARBA00044504"/>
    </source>
</evidence>
<dbReference type="GO" id="GO:0015144">
    <property type="term" value="F:carbohydrate transmembrane transporter activity"/>
    <property type="evidence" value="ECO:0007669"/>
    <property type="project" value="InterPro"/>
</dbReference>
<evidence type="ECO:0000256" key="3">
    <source>
        <dbReference type="ARBA" id="ARBA00022448"/>
    </source>
</evidence>
<dbReference type="EMBL" id="JACXVP010000001">
    <property type="protein sequence ID" value="KAG5630482.1"/>
    <property type="molecule type" value="Genomic_DNA"/>
</dbReference>
<keyword evidence="3" id="KW-0813">Transport</keyword>
<evidence type="ECO:0000313" key="10">
    <source>
        <dbReference type="Proteomes" id="UP000824120"/>
    </source>
</evidence>
<dbReference type="Proteomes" id="UP000824120">
    <property type="component" value="Chromosome 1"/>
</dbReference>
<dbReference type="InterPro" id="IPR005828">
    <property type="entry name" value="MFS_sugar_transport-like"/>
</dbReference>